<dbReference type="RefSeq" id="WP_009197440.1">
    <property type="nucleotide sequence ID" value="NZ_AODQ01000184.1"/>
</dbReference>
<dbReference type="OrthoDB" id="9794842at2"/>
<accession>M7N0S8</accession>
<dbReference type="Pfam" id="PF13648">
    <property type="entry name" value="Lipocalin_4"/>
    <property type="match status" value="1"/>
</dbReference>
<evidence type="ECO:0000313" key="3">
    <source>
        <dbReference type="EMBL" id="EMR00806.1"/>
    </source>
</evidence>
<name>M7N0S8_9BACT</name>
<dbReference type="InterPro" id="IPR024311">
    <property type="entry name" value="Lipocalin-like"/>
</dbReference>
<dbReference type="STRING" id="1279009.ADICEAN_04065"/>
<sequence length="152" mass="16463">MNTIKSLAVITLVMVLAVFTACKKEDPETDQQRNTRLISKTWRVNTVTLDPQEDYSLSGETVTVTFNSNGSYTINTPAALPKMRTPNEAIPASGSWQFVGSAYDRVRLTSGSTTLELAITSLTDNALTVTYPGAEPKATDEVTVTVNMVPNS</sequence>
<evidence type="ECO:0000313" key="4">
    <source>
        <dbReference type="Proteomes" id="UP000011910"/>
    </source>
</evidence>
<reference evidence="3 4" key="1">
    <citation type="journal article" date="2013" name="Genome Announc.">
        <title>Draft Genome Sequence of Cesiribacter andamanensis Strain AMV16T, Isolated from a Soil Sample from a Mud Volcano in the Andaman Islands, India.</title>
        <authorList>
            <person name="Shivaji S."/>
            <person name="Ara S."/>
            <person name="Begum Z."/>
            <person name="Srinivas T.N."/>
            <person name="Singh A."/>
            <person name="Kumar Pinnaka A."/>
        </authorList>
    </citation>
    <scope>NUCLEOTIDE SEQUENCE [LARGE SCALE GENOMIC DNA]</scope>
    <source>
        <strain evidence="3 4">AMV16</strain>
    </source>
</reference>
<dbReference type="AlphaFoldDB" id="M7N0S8"/>
<keyword evidence="1" id="KW-0732">Signal</keyword>
<proteinExistence type="predicted"/>
<dbReference type="PROSITE" id="PS51257">
    <property type="entry name" value="PROKAR_LIPOPROTEIN"/>
    <property type="match status" value="1"/>
</dbReference>
<dbReference type="Proteomes" id="UP000011910">
    <property type="component" value="Unassembled WGS sequence"/>
</dbReference>
<organism evidence="3 4">
    <name type="scientific">Cesiribacter andamanensis AMV16</name>
    <dbReference type="NCBI Taxonomy" id="1279009"/>
    <lineage>
        <taxon>Bacteria</taxon>
        <taxon>Pseudomonadati</taxon>
        <taxon>Bacteroidota</taxon>
        <taxon>Cytophagia</taxon>
        <taxon>Cytophagales</taxon>
        <taxon>Cesiribacteraceae</taxon>
        <taxon>Cesiribacter</taxon>
    </lineage>
</organism>
<comment type="caution">
    <text evidence="3">The sequence shown here is derived from an EMBL/GenBank/DDBJ whole genome shotgun (WGS) entry which is preliminary data.</text>
</comment>
<evidence type="ECO:0000256" key="1">
    <source>
        <dbReference type="SAM" id="SignalP"/>
    </source>
</evidence>
<evidence type="ECO:0000259" key="2">
    <source>
        <dbReference type="Pfam" id="PF13648"/>
    </source>
</evidence>
<protein>
    <recommendedName>
        <fullName evidence="2">Lipocalin-like domain-containing protein</fullName>
    </recommendedName>
</protein>
<feature type="chain" id="PRO_5004081563" description="Lipocalin-like domain-containing protein" evidence="1">
    <location>
        <begin position="24"/>
        <end position="152"/>
    </location>
</feature>
<feature type="signal peptide" evidence="1">
    <location>
        <begin position="1"/>
        <end position="23"/>
    </location>
</feature>
<feature type="domain" description="Lipocalin-like" evidence="2">
    <location>
        <begin position="38"/>
        <end position="128"/>
    </location>
</feature>
<dbReference type="EMBL" id="AODQ01000184">
    <property type="protein sequence ID" value="EMR00806.1"/>
    <property type="molecule type" value="Genomic_DNA"/>
</dbReference>
<gene>
    <name evidence="3" type="ORF">ADICEAN_04065</name>
</gene>
<keyword evidence="4" id="KW-1185">Reference proteome</keyword>
<dbReference type="PATRIC" id="fig|1279009.4.peg.4098"/>